<evidence type="ECO:0000313" key="1">
    <source>
        <dbReference type="EMBL" id="OEV17527.1"/>
    </source>
</evidence>
<reference evidence="1 2" key="1">
    <citation type="journal article" date="2016" name="Front. Microbiol.">
        <title>Comparative Genomics Analysis of Streptomyces Species Reveals Their Adaptation to the Marine Environment and Their Diversity at the Genomic Level.</title>
        <authorList>
            <person name="Tian X."/>
            <person name="Zhang Z."/>
            <person name="Yang T."/>
            <person name="Chen M."/>
            <person name="Li J."/>
            <person name="Chen F."/>
            <person name="Yang J."/>
            <person name="Li W."/>
            <person name="Zhang B."/>
            <person name="Zhang Z."/>
            <person name="Wu J."/>
            <person name="Zhang C."/>
            <person name="Long L."/>
            <person name="Xiao J."/>
        </authorList>
    </citation>
    <scope>NUCLEOTIDE SEQUENCE [LARGE SCALE GENOMIC DNA]</scope>
    <source>
        <strain evidence="1 2">SCSIO M10372</strain>
    </source>
</reference>
<dbReference type="PATRIC" id="fig|518642.7.peg.3680"/>
<comment type="caution">
    <text evidence="1">The sequence shown here is derived from an EMBL/GenBank/DDBJ whole genome shotgun (WGS) entry which is preliminary data.</text>
</comment>
<sequence>MTRPTHPAPAHRLWEPASVARLRNLTAELAQDLATARWTPTELESRIADLLLTSAAGDGALTGQRIRGVLWEGSMALTRANDGRLAGLLASLAPVADEPELSDRALMADVHAVLDRVAGCR</sequence>
<organism evidence="1 2">
    <name type="scientific">Streptomyces nanshensis</name>
    <dbReference type="NCBI Taxonomy" id="518642"/>
    <lineage>
        <taxon>Bacteria</taxon>
        <taxon>Bacillati</taxon>
        <taxon>Actinomycetota</taxon>
        <taxon>Actinomycetes</taxon>
        <taxon>Kitasatosporales</taxon>
        <taxon>Streptomycetaceae</taxon>
        <taxon>Streptomyces</taxon>
    </lineage>
</organism>
<dbReference type="AlphaFoldDB" id="A0A1E7LMU8"/>
<name>A0A1E7LMU8_9ACTN</name>
<protein>
    <submittedName>
        <fullName evidence="1">Uncharacterized protein</fullName>
    </submittedName>
</protein>
<keyword evidence="2" id="KW-1185">Reference proteome</keyword>
<proteinExistence type="predicted"/>
<dbReference type="OrthoDB" id="4232587at2"/>
<gene>
    <name evidence="1" type="ORF">AN221_29150</name>
</gene>
<accession>A0A1E7LMU8</accession>
<dbReference type="Proteomes" id="UP000175971">
    <property type="component" value="Unassembled WGS sequence"/>
</dbReference>
<dbReference type="EMBL" id="LJGZ01000098">
    <property type="protein sequence ID" value="OEV17527.1"/>
    <property type="molecule type" value="Genomic_DNA"/>
</dbReference>
<evidence type="ECO:0000313" key="2">
    <source>
        <dbReference type="Proteomes" id="UP000175971"/>
    </source>
</evidence>
<dbReference type="RefSeq" id="WP_070203363.1">
    <property type="nucleotide sequence ID" value="NZ_LJGZ01000098.1"/>
</dbReference>